<protein>
    <recommendedName>
        <fullName evidence="4">Lipoprotein</fullName>
    </recommendedName>
</protein>
<evidence type="ECO:0000313" key="3">
    <source>
        <dbReference type="Proteomes" id="UP000321595"/>
    </source>
</evidence>
<dbReference type="RefSeq" id="WP_146963113.1">
    <property type="nucleotide sequence ID" value="NZ_CP042467.1"/>
</dbReference>
<evidence type="ECO:0000256" key="1">
    <source>
        <dbReference type="SAM" id="MobiDB-lite"/>
    </source>
</evidence>
<name>A0A5B8XWG0_9DELT</name>
<reference evidence="2 3" key="1">
    <citation type="submission" date="2019-08" db="EMBL/GenBank/DDBJ databases">
        <authorList>
            <person name="Liang Q."/>
        </authorList>
    </citation>
    <scope>NUCLEOTIDE SEQUENCE [LARGE SCALE GENOMIC DNA]</scope>
    <source>
        <strain evidence="2 3">V1718</strain>
    </source>
</reference>
<accession>A0A5B8XWG0</accession>
<proteinExistence type="predicted"/>
<evidence type="ECO:0000313" key="2">
    <source>
        <dbReference type="EMBL" id="QED29880.1"/>
    </source>
</evidence>
<dbReference type="NCBIfam" id="NF046077">
    <property type="entry name" value="LPS_M949_RS01915"/>
    <property type="match status" value="1"/>
</dbReference>
<dbReference type="OrthoDB" id="8585774at2"/>
<feature type="region of interest" description="Disordered" evidence="1">
    <location>
        <begin position="32"/>
        <end position="73"/>
    </location>
</feature>
<dbReference type="EMBL" id="CP042467">
    <property type="protein sequence ID" value="QED29880.1"/>
    <property type="molecule type" value="Genomic_DNA"/>
</dbReference>
<feature type="compositionally biased region" description="Low complexity" evidence="1">
    <location>
        <begin position="41"/>
        <end position="52"/>
    </location>
</feature>
<dbReference type="Proteomes" id="UP000321595">
    <property type="component" value="Chromosome"/>
</dbReference>
<evidence type="ECO:0008006" key="4">
    <source>
        <dbReference type="Google" id="ProtNLM"/>
    </source>
</evidence>
<dbReference type="PROSITE" id="PS51257">
    <property type="entry name" value="PROKAR_LIPOPROTEIN"/>
    <property type="match status" value="1"/>
</dbReference>
<organism evidence="2 3">
    <name type="scientific">Microvenator marinus</name>
    <dbReference type="NCBI Taxonomy" id="2600177"/>
    <lineage>
        <taxon>Bacteria</taxon>
        <taxon>Deltaproteobacteria</taxon>
        <taxon>Bradymonadales</taxon>
        <taxon>Microvenatoraceae</taxon>
        <taxon>Microvenator</taxon>
    </lineage>
</organism>
<dbReference type="InterPro" id="IPR058148">
    <property type="entry name" value="M949_RS01915-like_dom"/>
</dbReference>
<gene>
    <name evidence="2" type="ORF">FRD01_22120</name>
</gene>
<dbReference type="KEGG" id="bbae:FRD01_22120"/>
<sequence>MRRETLALTLLVVFGMSACESDKAVKVADEAETVSDKVEDAPAPAEEVANAEAQEEDVVANEEAKTPAKASSEVVRNDDDTVIDWSTFPLKGEVLQKFAWTDFQGQNAVVMVKELRGKTGGAILVTHARFNADGSWTKVRDLREVIESCEFDLVLDGFVGEWSVSDVDGDSIGEATFAWNSDCVSDVSPTTFKLFMLEDGQKYALRGNTLAEGQGGKYTMGPEFATAPKSFEAHAKKAWEAALPRIEGLFDELPDE</sequence>
<dbReference type="AlphaFoldDB" id="A0A5B8XWG0"/>
<keyword evidence="3" id="KW-1185">Reference proteome</keyword>